<keyword evidence="1" id="KW-0175">Coiled coil</keyword>
<dbReference type="AlphaFoldDB" id="A0AA86VWZ4"/>
<evidence type="ECO:0000313" key="3">
    <source>
        <dbReference type="Proteomes" id="UP001189624"/>
    </source>
</evidence>
<evidence type="ECO:0000313" key="2">
    <source>
        <dbReference type="EMBL" id="CAJ1934211.1"/>
    </source>
</evidence>
<gene>
    <name evidence="2" type="ORF">AYBTSS11_LOCUS6790</name>
</gene>
<protein>
    <submittedName>
        <fullName evidence="2">Uncharacterized protein</fullName>
    </submittedName>
</protein>
<organism evidence="2 3">
    <name type="scientific">Sphenostylis stenocarpa</name>
    <dbReference type="NCBI Taxonomy" id="92480"/>
    <lineage>
        <taxon>Eukaryota</taxon>
        <taxon>Viridiplantae</taxon>
        <taxon>Streptophyta</taxon>
        <taxon>Embryophyta</taxon>
        <taxon>Tracheophyta</taxon>
        <taxon>Spermatophyta</taxon>
        <taxon>Magnoliopsida</taxon>
        <taxon>eudicotyledons</taxon>
        <taxon>Gunneridae</taxon>
        <taxon>Pentapetalae</taxon>
        <taxon>rosids</taxon>
        <taxon>fabids</taxon>
        <taxon>Fabales</taxon>
        <taxon>Fabaceae</taxon>
        <taxon>Papilionoideae</taxon>
        <taxon>50 kb inversion clade</taxon>
        <taxon>NPAAA clade</taxon>
        <taxon>indigoferoid/millettioid clade</taxon>
        <taxon>Phaseoleae</taxon>
        <taxon>Sphenostylis</taxon>
    </lineage>
</organism>
<dbReference type="Gramene" id="rna-AYBTSS11_LOCUS6790">
    <property type="protein sequence ID" value="CAJ1934211.1"/>
    <property type="gene ID" value="gene-AYBTSS11_LOCUS6790"/>
</dbReference>
<keyword evidence="3" id="KW-1185">Reference proteome</keyword>
<sequence length="273" mass="30764">MEDSGAILAHISSLKEMLDQVNEEMEANIEITREIESSIVKCEEIEADLATREADLIKTSAILQFDTVGYVTVAADFRASVSTLEKELCCLKMRRDEIVNEMDEKRGKFITLCLEFQKEIDKREDCEMRTLLSEKDSLENEIQLLDEKNNVLENSVLAFVEEILEDLHSSNSALEVQIQRSNWENEKLLEDINNLKTTLLSAIGTSDGDLYGIYEEQRLAMAATTSRVEELEARAVSPLKLAGQQTLCGEAAFHVWVQLPPEDYAASHVGYGH</sequence>
<evidence type="ECO:0000256" key="1">
    <source>
        <dbReference type="SAM" id="Coils"/>
    </source>
</evidence>
<accession>A0AA86VWZ4</accession>
<dbReference type="EMBL" id="OY731399">
    <property type="protein sequence ID" value="CAJ1934211.1"/>
    <property type="molecule type" value="Genomic_DNA"/>
</dbReference>
<reference evidence="2" key="1">
    <citation type="submission" date="2023-10" db="EMBL/GenBank/DDBJ databases">
        <authorList>
            <person name="Domelevo Entfellner J.-B."/>
        </authorList>
    </citation>
    <scope>NUCLEOTIDE SEQUENCE</scope>
</reference>
<name>A0AA86VWZ4_9FABA</name>
<proteinExistence type="predicted"/>
<dbReference type="Proteomes" id="UP001189624">
    <property type="component" value="Chromosome 2"/>
</dbReference>
<feature type="coiled-coil region" evidence="1">
    <location>
        <begin position="128"/>
        <end position="234"/>
    </location>
</feature>